<keyword evidence="3" id="KW-1185">Reference proteome</keyword>
<accession>A0A8K0G0V9</accession>
<evidence type="ECO:0000313" key="3">
    <source>
        <dbReference type="Proteomes" id="UP000801492"/>
    </source>
</evidence>
<feature type="compositionally biased region" description="Basic and acidic residues" evidence="1">
    <location>
        <begin position="167"/>
        <end position="179"/>
    </location>
</feature>
<proteinExistence type="predicted"/>
<evidence type="ECO:0000256" key="1">
    <source>
        <dbReference type="SAM" id="MobiDB-lite"/>
    </source>
</evidence>
<reference evidence="2" key="1">
    <citation type="submission" date="2019-08" db="EMBL/GenBank/DDBJ databases">
        <title>The genome of the North American firefly Photinus pyralis.</title>
        <authorList>
            <consortium name="Photinus pyralis genome working group"/>
            <person name="Fallon T.R."/>
            <person name="Sander Lower S.E."/>
            <person name="Weng J.-K."/>
        </authorList>
    </citation>
    <scope>NUCLEOTIDE SEQUENCE</scope>
    <source>
        <strain evidence="2">TRF0915ILg1</strain>
        <tissue evidence="2">Whole body</tissue>
    </source>
</reference>
<evidence type="ECO:0000313" key="2">
    <source>
        <dbReference type="EMBL" id="KAF2881713.1"/>
    </source>
</evidence>
<dbReference type="EMBL" id="VTPC01090705">
    <property type="protein sequence ID" value="KAF2881713.1"/>
    <property type="molecule type" value="Genomic_DNA"/>
</dbReference>
<gene>
    <name evidence="2" type="ORF">ILUMI_24461</name>
</gene>
<dbReference type="Proteomes" id="UP000801492">
    <property type="component" value="Unassembled WGS sequence"/>
</dbReference>
<feature type="region of interest" description="Disordered" evidence="1">
    <location>
        <begin position="309"/>
        <end position="335"/>
    </location>
</feature>
<name>A0A8K0G0V9_IGNLU</name>
<feature type="compositionally biased region" description="Basic and acidic residues" evidence="1">
    <location>
        <begin position="413"/>
        <end position="426"/>
    </location>
</feature>
<organism evidence="2 3">
    <name type="scientific">Ignelater luminosus</name>
    <name type="common">Cucubano</name>
    <name type="synonym">Pyrophorus luminosus</name>
    <dbReference type="NCBI Taxonomy" id="2038154"/>
    <lineage>
        <taxon>Eukaryota</taxon>
        <taxon>Metazoa</taxon>
        <taxon>Ecdysozoa</taxon>
        <taxon>Arthropoda</taxon>
        <taxon>Hexapoda</taxon>
        <taxon>Insecta</taxon>
        <taxon>Pterygota</taxon>
        <taxon>Neoptera</taxon>
        <taxon>Endopterygota</taxon>
        <taxon>Coleoptera</taxon>
        <taxon>Polyphaga</taxon>
        <taxon>Elateriformia</taxon>
        <taxon>Elateroidea</taxon>
        <taxon>Elateridae</taxon>
        <taxon>Agrypninae</taxon>
        <taxon>Pyrophorini</taxon>
        <taxon>Ignelater</taxon>
    </lineage>
</organism>
<comment type="caution">
    <text evidence="2">The sequence shown here is derived from an EMBL/GenBank/DDBJ whole genome shotgun (WGS) entry which is preliminary data.</text>
</comment>
<feature type="region of interest" description="Disordered" evidence="1">
    <location>
        <begin position="167"/>
        <end position="196"/>
    </location>
</feature>
<feature type="region of interest" description="Disordered" evidence="1">
    <location>
        <begin position="413"/>
        <end position="454"/>
    </location>
</feature>
<dbReference type="AlphaFoldDB" id="A0A8K0G0V9"/>
<protein>
    <submittedName>
        <fullName evidence="2">Uncharacterized protein</fullName>
    </submittedName>
</protein>
<sequence length="472" mass="53843">MKGLAQGSGVIWNCLVLFADYEDWDETSICRDPSKAIVVGATGFASTRVTSTSGKENITVLFTISASGDKVSPLIIFKDKNIWDQWSASEATAASDDLPAVLIRSRHQKGHLNFLDLHSLLMMLQKPLLRPRQQPQKLLQPLKNYTWNPRFFRGISTKYTVQNEKKIAKEQKNQRKKQTESTSDNNSFSSRSSGSEDLANFLEEKSESSKMWEVRSRMRARCKLMTRESEIQDRYREKLDKRLQPYISEDEHDIQTAWDVIKTSTTESAKDARGTVAKVINKKQTSWWTNDAKLAKRTESSIVKISKRTVERGQKKAKKEAREKSGLKMQENSDGNQKLLILAKGGWEDRSSVGRSSTSHHKTILLTTQVHFQQERIIYKNKNKNVQRFKLDEGTKADRELKTAGQVFVDKHRQTHPEDLKVHSDIGDDSDVNPDYHPSASSDDEGTILEAPKKTAMKIRKVMLKEKKGEKT</sequence>
<feature type="compositionally biased region" description="Basic and acidic residues" evidence="1">
    <location>
        <begin position="309"/>
        <end position="326"/>
    </location>
</feature>
<feature type="compositionally biased region" description="Low complexity" evidence="1">
    <location>
        <begin position="180"/>
        <end position="196"/>
    </location>
</feature>